<keyword evidence="2" id="KW-1185">Reference proteome</keyword>
<sequence length="739" mass="76672">MIRSLRSRGGGFKICFNGKMLMATSIVFGLGIGAALNGPRQAQAVGSPFAATVAPFARDRVVFDSGAALGENATTVALPTITTTAPDGMSIEARAVRADTGAEVYGWRIVGQASGGALAGATLTEASGARTPHWLKVQVRVENSPASAGETANRFGVGHVVALWGQSEIDNLLADFYDGATPDSITADDMVSFHWHDRNPAGTGAAGVVHHHITDAAPHNTRLAAMANSLIEARPGEKFSVILQVKSGSGFEDLLRDGFGNRVWSDDEALHDAATGGGDVGLVAFDWYAAPRTYTTAYGEVLHQIAFGKTVAGASIGAAPVLVGGRFTTDHLLTELYDWSRTRLAVLEPHRFEPTNAGNIALCRTSVRAMYAASAETALVGPGHPVLHYGNGRGDGAGGWTDITHPSPGEGSERFGVGLVQSAIRAMGLTSWTPPAIDNVAWQPDGSYVEIWSSAGPILVNTGTPVGAFIDGQPAPATIVAGRIRVTAADVGAGTPFVSSTTLAFAPDSTGLTDAADIQTGWDSYPLVDLSAPGMPDGVPVASAPTLDLSSTIVGASTFAVGSDTRLQDAANHAATTTPYTIKVRANITANTGADMLARDNGNGFTVELLSNGDIRTGVSGAYASRITSSAWSLNAMADFVITMDPATGDFRVFVDGMQVLAESGTPWTWNTSRQLRLLGDTNGISGEVESVTVWKAHTATGADPAGTPYKLIAGTEASAVTTSRTAPVWYFVKNGSVQ</sequence>
<accession>A0A2V2LHT8</accession>
<dbReference type="SUPFAM" id="SSF49899">
    <property type="entry name" value="Concanavalin A-like lectins/glucanases"/>
    <property type="match status" value="1"/>
</dbReference>
<evidence type="ECO:0000313" key="2">
    <source>
        <dbReference type="Proteomes" id="UP000245680"/>
    </source>
</evidence>
<proteinExistence type="predicted"/>
<dbReference type="AlphaFoldDB" id="A0A2V2LHT8"/>
<dbReference type="Gene3D" id="2.60.120.200">
    <property type="match status" value="1"/>
</dbReference>
<dbReference type="EMBL" id="QGKU01000045">
    <property type="protein sequence ID" value="PWR01969.1"/>
    <property type="molecule type" value="Genomic_DNA"/>
</dbReference>
<evidence type="ECO:0000313" key="1">
    <source>
        <dbReference type="EMBL" id="PWR01969.1"/>
    </source>
</evidence>
<gene>
    <name evidence="1" type="ORF">DKT77_14260</name>
</gene>
<name>A0A2V2LHT8_9RHOB</name>
<dbReference type="InterPro" id="IPR013320">
    <property type="entry name" value="ConA-like_dom_sf"/>
</dbReference>
<comment type="caution">
    <text evidence="1">The sequence shown here is derived from an EMBL/GenBank/DDBJ whole genome shotgun (WGS) entry which is preliminary data.</text>
</comment>
<organism evidence="1 2">
    <name type="scientific">Meridianimarinicoccus roseus</name>
    <dbReference type="NCBI Taxonomy" id="2072018"/>
    <lineage>
        <taxon>Bacteria</taxon>
        <taxon>Pseudomonadati</taxon>
        <taxon>Pseudomonadota</taxon>
        <taxon>Alphaproteobacteria</taxon>
        <taxon>Rhodobacterales</taxon>
        <taxon>Paracoccaceae</taxon>
        <taxon>Meridianimarinicoccus</taxon>
    </lineage>
</organism>
<protein>
    <submittedName>
        <fullName evidence="1">Uncharacterized protein</fullName>
    </submittedName>
</protein>
<dbReference type="Proteomes" id="UP000245680">
    <property type="component" value="Unassembled WGS sequence"/>
</dbReference>
<reference evidence="1 2" key="1">
    <citation type="submission" date="2018-05" db="EMBL/GenBank/DDBJ databases">
        <title>Rhodobacteraceae gen. nov., sp. nov. isolated from sea water.</title>
        <authorList>
            <person name="Ren Y."/>
        </authorList>
    </citation>
    <scope>NUCLEOTIDE SEQUENCE [LARGE SCALE GENOMIC DNA]</scope>
    <source>
        <strain evidence="1 2">TG-679</strain>
    </source>
</reference>